<evidence type="ECO:0000256" key="1">
    <source>
        <dbReference type="ARBA" id="ARBA00004651"/>
    </source>
</evidence>
<dbReference type="GO" id="GO:0007635">
    <property type="term" value="P:chemosensory behavior"/>
    <property type="evidence" value="ECO:0007669"/>
    <property type="project" value="TreeGrafter"/>
</dbReference>
<comment type="subcellular location">
    <subcellularLocation>
        <location evidence="1">Cell membrane</location>
        <topology evidence="1">Multi-pass membrane protein</topology>
    </subcellularLocation>
</comment>
<keyword evidence="7" id="KW-0807">Transducer</keyword>
<evidence type="ECO:0000256" key="5">
    <source>
        <dbReference type="ARBA" id="ARBA00023136"/>
    </source>
</evidence>
<dbReference type="Proteomes" id="UP000015102">
    <property type="component" value="Unassembled WGS sequence"/>
</dbReference>
<dbReference type="GO" id="GO:0005886">
    <property type="term" value="C:plasma membrane"/>
    <property type="evidence" value="ECO:0007669"/>
    <property type="project" value="UniProtKB-SubCell"/>
</dbReference>
<dbReference type="HOGENOM" id="CLU_1654148_0_0_1"/>
<feature type="transmembrane region" description="Helical" evidence="8">
    <location>
        <begin position="22"/>
        <end position="42"/>
    </location>
</feature>
<dbReference type="InterPro" id="IPR013604">
    <property type="entry name" value="7TM_chemorcpt"/>
</dbReference>
<feature type="transmembrane region" description="Helical" evidence="8">
    <location>
        <begin position="48"/>
        <end position="67"/>
    </location>
</feature>
<dbReference type="GO" id="GO:0050909">
    <property type="term" value="P:sensory perception of taste"/>
    <property type="evidence" value="ECO:0007669"/>
    <property type="project" value="InterPro"/>
</dbReference>
<evidence type="ECO:0000256" key="7">
    <source>
        <dbReference type="ARBA" id="ARBA00023224"/>
    </source>
</evidence>
<dbReference type="GO" id="GO:0007165">
    <property type="term" value="P:signal transduction"/>
    <property type="evidence" value="ECO:0007669"/>
    <property type="project" value="UniProtKB-KW"/>
</dbReference>
<dbReference type="OMA" id="VVCASTH"/>
<sequence length="160" mass="18523">MAELFSIHEKILSLSVMTNNEFAPQIVPFMTMCFCTTLFGIFIETKTFVIWSIITISVAYLVLRLCCNAYNDMKKTAMIIHEIMQKKPPFMMASDLYYNKMKSFTLQYLHWESYFKFNGCGLFTLDYTFIFSSVSAATSYLIVLLQFDMTSILKSEGLSE</sequence>
<dbReference type="GO" id="GO:0008049">
    <property type="term" value="P:male courtship behavior"/>
    <property type="evidence" value="ECO:0007669"/>
    <property type="project" value="TreeGrafter"/>
</dbReference>
<evidence type="ECO:0000256" key="2">
    <source>
        <dbReference type="ARBA" id="ARBA00022475"/>
    </source>
</evidence>
<dbReference type="GO" id="GO:0030425">
    <property type="term" value="C:dendrite"/>
    <property type="evidence" value="ECO:0007669"/>
    <property type="project" value="TreeGrafter"/>
</dbReference>
<dbReference type="PANTHER" id="PTHR21143:SF132">
    <property type="entry name" value="GUSTATORY AND PHEROMONE RECEPTOR 33A"/>
    <property type="match status" value="1"/>
</dbReference>
<protein>
    <recommendedName>
        <fullName evidence="11">Gustatory receptor</fullName>
    </recommendedName>
</protein>
<evidence type="ECO:0008006" key="11">
    <source>
        <dbReference type="Google" id="ProtNLM"/>
    </source>
</evidence>
<dbReference type="GO" id="GO:0043025">
    <property type="term" value="C:neuronal cell body"/>
    <property type="evidence" value="ECO:0007669"/>
    <property type="project" value="TreeGrafter"/>
</dbReference>
<keyword evidence="4 8" id="KW-1133">Transmembrane helix</keyword>
<keyword evidence="5 8" id="KW-0472">Membrane</keyword>
<evidence type="ECO:0000313" key="10">
    <source>
        <dbReference type="Proteomes" id="UP000015102"/>
    </source>
</evidence>
<dbReference type="EMBL" id="CAQQ02184715">
    <property type="status" value="NOT_ANNOTATED_CDS"/>
    <property type="molecule type" value="Genomic_DNA"/>
</dbReference>
<name>T1GXB1_MEGSC</name>
<evidence type="ECO:0000256" key="8">
    <source>
        <dbReference type="SAM" id="Phobius"/>
    </source>
</evidence>
<evidence type="ECO:0000313" key="9">
    <source>
        <dbReference type="EnsemblMetazoa" id="MESCA008455-PA"/>
    </source>
</evidence>
<dbReference type="PANTHER" id="PTHR21143">
    <property type="entry name" value="INVERTEBRATE GUSTATORY RECEPTOR"/>
    <property type="match status" value="1"/>
</dbReference>
<dbReference type="STRING" id="36166.T1GXB1"/>
<organism evidence="9 10">
    <name type="scientific">Megaselia scalaris</name>
    <name type="common">Humpbacked fly</name>
    <name type="synonym">Phora scalaris</name>
    <dbReference type="NCBI Taxonomy" id="36166"/>
    <lineage>
        <taxon>Eukaryota</taxon>
        <taxon>Metazoa</taxon>
        <taxon>Ecdysozoa</taxon>
        <taxon>Arthropoda</taxon>
        <taxon>Hexapoda</taxon>
        <taxon>Insecta</taxon>
        <taxon>Pterygota</taxon>
        <taxon>Neoptera</taxon>
        <taxon>Endopterygota</taxon>
        <taxon>Diptera</taxon>
        <taxon>Brachycera</taxon>
        <taxon>Muscomorpha</taxon>
        <taxon>Platypezoidea</taxon>
        <taxon>Phoridae</taxon>
        <taxon>Megaseliini</taxon>
        <taxon>Megaselia</taxon>
    </lineage>
</organism>
<dbReference type="GO" id="GO:0030424">
    <property type="term" value="C:axon"/>
    <property type="evidence" value="ECO:0007669"/>
    <property type="project" value="TreeGrafter"/>
</dbReference>
<evidence type="ECO:0000256" key="6">
    <source>
        <dbReference type="ARBA" id="ARBA00023170"/>
    </source>
</evidence>
<accession>T1GXB1</accession>
<reference evidence="9" key="2">
    <citation type="submission" date="2015-06" db="UniProtKB">
        <authorList>
            <consortium name="EnsemblMetazoa"/>
        </authorList>
    </citation>
    <scope>IDENTIFICATION</scope>
</reference>
<dbReference type="AlphaFoldDB" id="T1GXB1"/>
<keyword evidence="6" id="KW-0675">Receptor</keyword>
<dbReference type="Pfam" id="PF08395">
    <property type="entry name" value="7tm_7"/>
    <property type="match status" value="1"/>
</dbReference>
<reference evidence="10" key="1">
    <citation type="submission" date="2013-02" db="EMBL/GenBank/DDBJ databases">
        <authorList>
            <person name="Hughes D."/>
        </authorList>
    </citation>
    <scope>NUCLEOTIDE SEQUENCE</scope>
    <source>
        <strain>Durham</strain>
        <strain evidence="10">NC isolate 2 -- Noor lab</strain>
    </source>
</reference>
<evidence type="ECO:0000256" key="3">
    <source>
        <dbReference type="ARBA" id="ARBA00022692"/>
    </source>
</evidence>
<evidence type="ECO:0000256" key="4">
    <source>
        <dbReference type="ARBA" id="ARBA00022989"/>
    </source>
</evidence>
<dbReference type="EnsemblMetazoa" id="MESCA008455-RA">
    <property type="protein sequence ID" value="MESCA008455-PA"/>
    <property type="gene ID" value="MESCA008455"/>
</dbReference>
<proteinExistence type="predicted"/>
<keyword evidence="2" id="KW-1003">Cell membrane</keyword>
<keyword evidence="10" id="KW-1185">Reference proteome</keyword>
<keyword evidence="3 8" id="KW-0812">Transmembrane</keyword>